<sequence length="90" mass="9729">MAAGVDHTSSDTGDSLQRINDMAAQIATTCEQQSSVTEEVGCNIRDVRGYPTRQRIPRNRALQPASGCPRCPVSWPGCWGVSGYSLSSER</sequence>
<name>A0A1G8Q7A0_9GAMM</name>
<organism evidence="1 2">
    <name type="scientific">Phytopseudomonas flavescens</name>
    <dbReference type="NCBI Taxonomy" id="29435"/>
    <lineage>
        <taxon>Bacteria</taxon>
        <taxon>Pseudomonadati</taxon>
        <taxon>Pseudomonadota</taxon>
        <taxon>Gammaproteobacteria</taxon>
        <taxon>Pseudomonadales</taxon>
        <taxon>Pseudomonadaceae</taxon>
        <taxon>Phytopseudomonas</taxon>
    </lineage>
</organism>
<accession>A0A1G8Q7A0</accession>
<dbReference type="STRING" id="29435.SAMN05216588_13327"/>
<dbReference type="AlphaFoldDB" id="A0A1G8Q7A0"/>
<protein>
    <recommendedName>
        <fullName evidence="3">Methyl-accepting chemotaxis protein</fullName>
    </recommendedName>
</protein>
<evidence type="ECO:0000313" key="1">
    <source>
        <dbReference type="EMBL" id="SDJ00607.1"/>
    </source>
</evidence>
<proteinExistence type="predicted"/>
<dbReference type="EMBL" id="FNDG01000033">
    <property type="protein sequence ID" value="SDJ00607.1"/>
    <property type="molecule type" value="Genomic_DNA"/>
</dbReference>
<gene>
    <name evidence="1" type="ORF">SAMN05216588_13327</name>
</gene>
<evidence type="ECO:0000313" key="2">
    <source>
        <dbReference type="Proteomes" id="UP000198606"/>
    </source>
</evidence>
<dbReference type="Proteomes" id="UP000198606">
    <property type="component" value="Unassembled WGS sequence"/>
</dbReference>
<evidence type="ECO:0008006" key="3">
    <source>
        <dbReference type="Google" id="ProtNLM"/>
    </source>
</evidence>
<reference evidence="1 2" key="1">
    <citation type="submission" date="2016-10" db="EMBL/GenBank/DDBJ databases">
        <authorList>
            <person name="de Groot N.N."/>
        </authorList>
    </citation>
    <scope>NUCLEOTIDE SEQUENCE [LARGE SCALE GENOMIC DNA]</scope>
    <source>
        <strain evidence="1 2">LMG 18387</strain>
    </source>
</reference>